<evidence type="ECO:0000313" key="4">
    <source>
        <dbReference type="EMBL" id="TDR20732.1"/>
    </source>
</evidence>
<accession>A0A4R6XM53</accession>
<dbReference type="PANTHER" id="PTHR10584:SF166">
    <property type="entry name" value="RIBOKINASE"/>
    <property type="match status" value="1"/>
</dbReference>
<reference evidence="4 5" key="1">
    <citation type="submission" date="2019-03" db="EMBL/GenBank/DDBJ databases">
        <title>Genomic Encyclopedia of Type Strains, Phase IV (KMG-IV): sequencing the most valuable type-strain genomes for metagenomic binning, comparative biology and taxonomic classification.</title>
        <authorList>
            <person name="Goeker M."/>
        </authorList>
    </citation>
    <scope>NUCLEOTIDE SEQUENCE [LARGE SCALE GENOMIC DNA]</scope>
    <source>
        <strain evidence="4 5">DSM 25488</strain>
    </source>
</reference>
<dbReference type="Proteomes" id="UP000295724">
    <property type="component" value="Unassembled WGS sequence"/>
</dbReference>
<dbReference type="PANTHER" id="PTHR10584">
    <property type="entry name" value="SUGAR KINASE"/>
    <property type="match status" value="1"/>
</dbReference>
<dbReference type="Gene3D" id="3.40.1190.20">
    <property type="match status" value="1"/>
</dbReference>
<protein>
    <submittedName>
        <fullName evidence="4">Adenosine kinase</fullName>
    </submittedName>
</protein>
<keyword evidence="1" id="KW-0808">Transferase</keyword>
<proteinExistence type="predicted"/>
<gene>
    <name evidence="4" type="ORF">C8D91_1710</name>
</gene>
<dbReference type="CDD" id="cd01942">
    <property type="entry name" value="ribokinase_group_A"/>
    <property type="match status" value="1"/>
</dbReference>
<evidence type="ECO:0000259" key="3">
    <source>
        <dbReference type="Pfam" id="PF00294"/>
    </source>
</evidence>
<dbReference type="OrthoDB" id="9795789at2"/>
<dbReference type="InterPro" id="IPR002173">
    <property type="entry name" value="Carboh/pur_kinase_PfkB_CS"/>
</dbReference>
<name>A0A4R6XM53_9GAMM</name>
<feature type="domain" description="Carbohydrate kinase PfkB" evidence="3">
    <location>
        <begin position="33"/>
        <end position="291"/>
    </location>
</feature>
<evidence type="ECO:0000256" key="2">
    <source>
        <dbReference type="ARBA" id="ARBA00022777"/>
    </source>
</evidence>
<evidence type="ECO:0000313" key="5">
    <source>
        <dbReference type="Proteomes" id="UP000295724"/>
    </source>
</evidence>
<dbReference type="SUPFAM" id="SSF53613">
    <property type="entry name" value="Ribokinase-like"/>
    <property type="match status" value="1"/>
</dbReference>
<dbReference type="InterPro" id="IPR011611">
    <property type="entry name" value="PfkB_dom"/>
</dbReference>
<dbReference type="PROSITE" id="PS00583">
    <property type="entry name" value="PFKB_KINASES_1"/>
    <property type="match status" value="1"/>
</dbReference>
<keyword evidence="5" id="KW-1185">Reference proteome</keyword>
<dbReference type="InterPro" id="IPR029056">
    <property type="entry name" value="Ribokinase-like"/>
</dbReference>
<dbReference type="AlphaFoldDB" id="A0A4R6XM53"/>
<dbReference type="RefSeq" id="WP_099018560.1">
    <property type="nucleotide sequence ID" value="NZ_NIHB01000001.1"/>
</dbReference>
<comment type="caution">
    <text evidence="4">The sequence shown here is derived from an EMBL/GenBank/DDBJ whole genome shotgun (WGS) entry which is preliminary data.</text>
</comment>
<keyword evidence="2 4" id="KW-0418">Kinase</keyword>
<dbReference type="Pfam" id="PF00294">
    <property type="entry name" value="PfkB"/>
    <property type="match status" value="1"/>
</dbReference>
<sequence length="311" mass="34334">MSRALICGSLAFDNIMVFEDEFANHILPDQIHKLNISFMVPTLSRVFGGVAGNIAYNLKMIGGKPVPMGVVGSDFDVYGQRLKSLGISLEAVKTKEGHFTPQAYITTDLKNNQITAFHPGAMNFSHENHVKDYENIDIGIVGPDGRDGMIQHAQEFADSGIPFIFDPGQAMPLFDGDDLKQFIEQATWMAVNDYEYELVHDRTGMDARAIAAQLDALIVTRGEKGSEIYADGTMYHIPVVKANKVVDPTGCGDAYRAGLLYGLTNELDYQTTGRIASLLGSIKIASAGTQNHYISKKDFRQRFNEEFGYNF</sequence>
<evidence type="ECO:0000256" key="1">
    <source>
        <dbReference type="ARBA" id="ARBA00022679"/>
    </source>
</evidence>
<dbReference type="EMBL" id="SNZB01000003">
    <property type="protein sequence ID" value="TDR20732.1"/>
    <property type="molecule type" value="Genomic_DNA"/>
</dbReference>
<dbReference type="GO" id="GO:0016301">
    <property type="term" value="F:kinase activity"/>
    <property type="evidence" value="ECO:0007669"/>
    <property type="project" value="UniProtKB-KW"/>
</dbReference>
<organism evidence="4 5">
    <name type="scientific">Marinicella litoralis</name>
    <dbReference type="NCBI Taxonomy" id="644220"/>
    <lineage>
        <taxon>Bacteria</taxon>
        <taxon>Pseudomonadati</taxon>
        <taxon>Pseudomonadota</taxon>
        <taxon>Gammaproteobacteria</taxon>
        <taxon>Lysobacterales</taxon>
        <taxon>Marinicellaceae</taxon>
        <taxon>Marinicella</taxon>
    </lineage>
</organism>